<comment type="caution">
    <text evidence="2">The sequence shown here is derived from an EMBL/GenBank/DDBJ whole genome shotgun (WGS) entry which is preliminary data.</text>
</comment>
<protein>
    <submittedName>
        <fullName evidence="2">Uncharacterized protein</fullName>
    </submittedName>
</protein>
<sequence>MAFIVPWLFLKNDFDIIIPLDKYNSLSEAGKKIVDSKLSLISYIYIWMPYYFFASSFFGLVSLTYGLLNWKKGQKVIDLEIAEKLRTFQENTTLVKESERKDIVKSIIASEYNIKNKESLNVKIQKYVDVERQIIKILLEFNSFNYSILTERKVGEHYFDAILIPTNKLQYECIVSVKYLTKKLDTNKLQEIITNNLALKSAYSSVMNSLPLLLNIIVVPTKTSDDTKVVDKFEKDEKLKRVKTVLIAESEINDLSDLGHLADRLKL</sequence>
<feature type="transmembrane region" description="Helical" evidence="1">
    <location>
        <begin position="44"/>
        <end position="68"/>
    </location>
</feature>
<organism evidence="2 3">
    <name type="scientific">Leptospira neocaledonica</name>
    <dbReference type="NCBI Taxonomy" id="2023192"/>
    <lineage>
        <taxon>Bacteria</taxon>
        <taxon>Pseudomonadati</taxon>
        <taxon>Spirochaetota</taxon>
        <taxon>Spirochaetia</taxon>
        <taxon>Leptospirales</taxon>
        <taxon>Leptospiraceae</taxon>
        <taxon>Leptospira</taxon>
    </lineage>
</organism>
<reference evidence="2 3" key="1">
    <citation type="submission" date="2017-07" db="EMBL/GenBank/DDBJ databases">
        <title>Leptospira spp. isolated from tropical soils.</title>
        <authorList>
            <person name="Thibeaux R."/>
            <person name="Iraola G."/>
            <person name="Ferres I."/>
            <person name="Bierque E."/>
            <person name="Girault D."/>
            <person name="Soupe-Gilbert M.-E."/>
            <person name="Picardeau M."/>
            <person name="Goarant C."/>
        </authorList>
    </citation>
    <scope>NUCLEOTIDE SEQUENCE [LARGE SCALE GENOMIC DNA]</scope>
    <source>
        <strain evidence="2 3">ES4-C-A1</strain>
    </source>
</reference>
<evidence type="ECO:0000313" key="3">
    <source>
        <dbReference type="Proteomes" id="UP000231843"/>
    </source>
</evidence>
<accession>A0A2M9ZT69</accession>
<keyword evidence="3" id="KW-1185">Reference proteome</keyword>
<proteinExistence type="predicted"/>
<dbReference type="EMBL" id="NPEA01000016">
    <property type="protein sequence ID" value="PJZ75302.1"/>
    <property type="molecule type" value="Genomic_DNA"/>
</dbReference>
<keyword evidence="1" id="KW-1133">Transmembrane helix</keyword>
<evidence type="ECO:0000256" key="1">
    <source>
        <dbReference type="SAM" id="Phobius"/>
    </source>
</evidence>
<keyword evidence="1" id="KW-0812">Transmembrane</keyword>
<dbReference type="Proteomes" id="UP000231843">
    <property type="component" value="Unassembled WGS sequence"/>
</dbReference>
<gene>
    <name evidence="2" type="ORF">CH365_19455</name>
</gene>
<dbReference type="AlphaFoldDB" id="A0A2M9ZT69"/>
<name>A0A2M9ZT69_9LEPT</name>
<keyword evidence="1" id="KW-0472">Membrane</keyword>
<evidence type="ECO:0000313" key="2">
    <source>
        <dbReference type="EMBL" id="PJZ75302.1"/>
    </source>
</evidence>